<gene>
    <name evidence="1" type="ORF">AVDCRST_MAG87-1051</name>
</gene>
<dbReference type="EMBL" id="CADCWJ010000242">
    <property type="protein sequence ID" value="CAA9553616.1"/>
    <property type="molecule type" value="Genomic_DNA"/>
</dbReference>
<organism evidence="1">
    <name type="scientific">uncultured Thermomicrobiales bacterium</name>
    <dbReference type="NCBI Taxonomy" id="1645740"/>
    <lineage>
        <taxon>Bacteria</taxon>
        <taxon>Pseudomonadati</taxon>
        <taxon>Thermomicrobiota</taxon>
        <taxon>Thermomicrobia</taxon>
        <taxon>Thermomicrobiales</taxon>
        <taxon>environmental samples</taxon>
    </lineage>
</organism>
<dbReference type="SUPFAM" id="SSF55486">
    <property type="entry name" value="Metalloproteases ('zincins'), catalytic domain"/>
    <property type="match status" value="1"/>
</dbReference>
<reference evidence="1" key="1">
    <citation type="submission" date="2020-02" db="EMBL/GenBank/DDBJ databases">
        <authorList>
            <person name="Meier V. D."/>
        </authorList>
    </citation>
    <scope>NUCLEOTIDE SEQUENCE</scope>
    <source>
        <strain evidence="1">AVDCRST_MAG87</strain>
    </source>
</reference>
<evidence type="ECO:0008006" key="2">
    <source>
        <dbReference type="Google" id="ProtNLM"/>
    </source>
</evidence>
<dbReference type="InterPro" id="IPR010428">
    <property type="entry name" value="Zincin_1"/>
</dbReference>
<dbReference type="CDD" id="cd12952">
    <property type="entry name" value="MMP_ACEL2062"/>
    <property type="match status" value="1"/>
</dbReference>
<dbReference type="AlphaFoldDB" id="A0A6J4UQB3"/>
<accession>A0A6J4UQB3</accession>
<protein>
    <recommendedName>
        <fullName evidence="2">Metallopeptidase family protein</fullName>
    </recommendedName>
</protein>
<evidence type="ECO:0000313" key="1">
    <source>
        <dbReference type="EMBL" id="CAA9553616.1"/>
    </source>
</evidence>
<dbReference type="Pfam" id="PF06262">
    <property type="entry name" value="Zincin_1"/>
    <property type="match status" value="1"/>
</dbReference>
<sequence>MLLERVAIVVEAEPASSHHFETGVTPQDDLLGLYQGIPLTDRDSAYSLVIPDRITIFVGPLARSGGSRRELDDQIRITILHELGHHLGFDENGLESLGLT</sequence>
<proteinExistence type="predicted"/>
<dbReference type="InterPro" id="IPR038555">
    <property type="entry name" value="Zincin_1_sf"/>
</dbReference>
<dbReference type="Gene3D" id="3.30.2010.20">
    <property type="match status" value="1"/>
</dbReference>
<name>A0A6J4UQB3_9BACT</name>